<comment type="caution">
    <text evidence="1">The sequence shown here is derived from an EMBL/GenBank/DDBJ whole genome shotgun (WGS) entry which is preliminary data.</text>
</comment>
<name>A0A8H7K7G0_BIOOC</name>
<accession>A0A8H7K7G0</accession>
<organism evidence="1 2">
    <name type="scientific">Bionectria ochroleuca</name>
    <name type="common">Gliocladium roseum</name>
    <dbReference type="NCBI Taxonomy" id="29856"/>
    <lineage>
        <taxon>Eukaryota</taxon>
        <taxon>Fungi</taxon>
        <taxon>Dikarya</taxon>
        <taxon>Ascomycota</taxon>
        <taxon>Pezizomycotina</taxon>
        <taxon>Sordariomycetes</taxon>
        <taxon>Hypocreomycetidae</taxon>
        <taxon>Hypocreales</taxon>
        <taxon>Bionectriaceae</taxon>
        <taxon>Clonostachys</taxon>
    </lineage>
</organism>
<evidence type="ECO:0000313" key="2">
    <source>
        <dbReference type="Proteomes" id="UP000616885"/>
    </source>
</evidence>
<reference evidence="1" key="1">
    <citation type="submission" date="2020-10" db="EMBL/GenBank/DDBJ databases">
        <title>High-Quality Genome Resource of Clonostachys rosea strain S41 by Oxford Nanopore Long-Read Sequencing.</title>
        <authorList>
            <person name="Wang H."/>
        </authorList>
    </citation>
    <scope>NUCLEOTIDE SEQUENCE</scope>
    <source>
        <strain evidence="1">S41</strain>
    </source>
</reference>
<dbReference type="Proteomes" id="UP000616885">
    <property type="component" value="Unassembled WGS sequence"/>
</dbReference>
<sequence>MWAVTWSTLETVRSPAERKMTAKLCDKCFVIQFNDKLLEPRVVKEVVQQDGELSTLSLSPEEDHKVLLDYHVVDTLPELPLLNESANLGCDFCSLLRREIIRAGFDYHGSMEIRLAYSWGTAGIQILDLELW</sequence>
<protein>
    <submittedName>
        <fullName evidence="1">Uncharacterized protein</fullName>
    </submittedName>
</protein>
<proteinExistence type="predicted"/>
<dbReference type="AlphaFoldDB" id="A0A8H7K7G0"/>
<evidence type="ECO:0000313" key="1">
    <source>
        <dbReference type="EMBL" id="KAF9745279.1"/>
    </source>
</evidence>
<dbReference type="EMBL" id="JADCTT010000013">
    <property type="protein sequence ID" value="KAF9745279.1"/>
    <property type="molecule type" value="Genomic_DNA"/>
</dbReference>
<gene>
    <name evidence="1" type="ORF">IM811_004901</name>
</gene>